<protein>
    <submittedName>
        <fullName evidence="1">Uncharacterized protein</fullName>
    </submittedName>
</protein>
<sequence>MPEPQPAFQRLLWRHSEWESNDFDIKLSWNLLDTTIGSISGGYFRKFGYRGGSRERRVSCTFNLDSSVSLLTRAWATLEFDVLCILDGKCGSEICLNMLWKEQCRVNRKMFQKV</sequence>
<accession>A0ABR2VXR8</accession>
<evidence type="ECO:0000313" key="1">
    <source>
        <dbReference type="EMBL" id="KAK9709127.1"/>
    </source>
</evidence>
<keyword evidence="2" id="KW-1185">Reference proteome</keyword>
<dbReference type="Proteomes" id="UP001479436">
    <property type="component" value="Unassembled WGS sequence"/>
</dbReference>
<dbReference type="EMBL" id="JASJQH010007432">
    <property type="protein sequence ID" value="KAK9709127.1"/>
    <property type="molecule type" value="Genomic_DNA"/>
</dbReference>
<organism evidence="1 2">
    <name type="scientific">Basidiobolus ranarum</name>
    <dbReference type="NCBI Taxonomy" id="34480"/>
    <lineage>
        <taxon>Eukaryota</taxon>
        <taxon>Fungi</taxon>
        <taxon>Fungi incertae sedis</taxon>
        <taxon>Zoopagomycota</taxon>
        <taxon>Entomophthoromycotina</taxon>
        <taxon>Basidiobolomycetes</taxon>
        <taxon>Basidiobolales</taxon>
        <taxon>Basidiobolaceae</taxon>
        <taxon>Basidiobolus</taxon>
    </lineage>
</organism>
<gene>
    <name evidence="1" type="ORF">K7432_009232</name>
</gene>
<evidence type="ECO:0000313" key="2">
    <source>
        <dbReference type="Proteomes" id="UP001479436"/>
    </source>
</evidence>
<name>A0ABR2VXR8_9FUNG</name>
<reference evidence="1 2" key="1">
    <citation type="submission" date="2023-04" db="EMBL/GenBank/DDBJ databases">
        <title>Genome of Basidiobolus ranarum AG-B5.</title>
        <authorList>
            <person name="Stajich J.E."/>
            <person name="Carter-House D."/>
            <person name="Gryganskyi A."/>
        </authorList>
    </citation>
    <scope>NUCLEOTIDE SEQUENCE [LARGE SCALE GENOMIC DNA]</scope>
    <source>
        <strain evidence="1 2">AG-B5</strain>
    </source>
</reference>
<proteinExistence type="predicted"/>
<comment type="caution">
    <text evidence="1">The sequence shown here is derived from an EMBL/GenBank/DDBJ whole genome shotgun (WGS) entry which is preliminary data.</text>
</comment>